<dbReference type="RefSeq" id="WP_114368341.1">
    <property type="nucleotide sequence ID" value="NZ_QPEX01000011.1"/>
</dbReference>
<proteinExistence type="predicted"/>
<reference evidence="2 3" key="1">
    <citation type="submission" date="2018-07" db="EMBL/GenBank/DDBJ databases">
        <title>Comparative genomes isolates from brazilian mangrove.</title>
        <authorList>
            <person name="De Araujo J.E."/>
            <person name="Taketani R.G."/>
            <person name="Silva M.C.P."/>
            <person name="Lourenco M.V."/>
            <person name="Oliveira V.M."/>
            <person name="Andreote F.D."/>
        </authorList>
    </citation>
    <scope>NUCLEOTIDE SEQUENCE [LARGE SCALE GENOMIC DNA]</scope>
    <source>
        <strain evidence="2 3">HEX PRIS-MGV</strain>
    </source>
</reference>
<feature type="transmembrane region" description="Helical" evidence="1">
    <location>
        <begin position="60"/>
        <end position="80"/>
    </location>
</feature>
<evidence type="ECO:0000313" key="2">
    <source>
        <dbReference type="EMBL" id="RCS52917.1"/>
    </source>
</evidence>
<protein>
    <recommendedName>
        <fullName evidence="4">Zinc ribbon domain-containing protein</fullName>
    </recommendedName>
</protein>
<evidence type="ECO:0000256" key="1">
    <source>
        <dbReference type="SAM" id="Phobius"/>
    </source>
</evidence>
<dbReference type="OrthoDB" id="292190at2"/>
<name>A0A368KTB1_9BACT</name>
<sequence>MHDSDEYDDEDWTEDYLAEDQEDTIECPECGAEIFDDIDVCPVCGHAIIHSTSPWAGKSLPWVVLGLLGMIAVIVLMTCIPQPSA</sequence>
<dbReference type="EMBL" id="QPEX01000011">
    <property type="protein sequence ID" value="RCS52917.1"/>
    <property type="molecule type" value="Genomic_DNA"/>
</dbReference>
<organism evidence="2 3">
    <name type="scientific">Bremerella cremea</name>
    <dbReference type="NCBI Taxonomy" id="1031537"/>
    <lineage>
        <taxon>Bacteria</taxon>
        <taxon>Pseudomonadati</taxon>
        <taxon>Planctomycetota</taxon>
        <taxon>Planctomycetia</taxon>
        <taxon>Pirellulales</taxon>
        <taxon>Pirellulaceae</taxon>
        <taxon>Bremerella</taxon>
    </lineage>
</organism>
<accession>A0A368KTB1</accession>
<keyword evidence="1" id="KW-0472">Membrane</keyword>
<evidence type="ECO:0008006" key="4">
    <source>
        <dbReference type="Google" id="ProtNLM"/>
    </source>
</evidence>
<comment type="caution">
    <text evidence="2">The sequence shown here is derived from an EMBL/GenBank/DDBJ whole genome shotgun (WGS) entry which is preliminary data.</text>
</comment>
<dbReference type="AlphaFoldDB" id="A0A368KTB1"/>
<evidence type="ECO:0000313" key="3">
    <source>
        <dbReference type="Proteomes" id="UP000253562"/>
    </source>
</evidence>
<gene>
    <name evidence="2" type="ORF">DTL42_08840</name>
</gene>
<dbReference type="Proteomes" id="UP000253562">
    <property type="component" value="Unassembled WGS sequence"/>
</dbReference>
<keyword evidence="1" id="KW-1133">Transmembrane helix</keyword>
<keyword evidence="1" id="KW-0812">Transmembrane</keyword>